<sequence>LILAVIRSRISLHERFCIRCVNSGRKTLSDGDSTIKKGEAWVRSWALSGCTGFQRQGSGIAVTPVLNILPMTRNPCVDISPPDLLMMTALIFDKELTRDFPNSGRTRLPNVNVFMNHAEHLRLVFYTVLAFVDFVDSKKGNSDKTRHSI</sequence>
<proteinExistence type="predicted"/>
<dbReference type="AlphaFoldDB" id="A0A0N4XAR0"/>
<reference evidence="1" key="1">
    <citation type="submission" date="2017-02" db="UniProtKB">
        <authorList>
            <consortium name="WormBaseParasite"/>
        </authorList>
    </citation>
    <scope>IDENTIFICATION</scope>
</reference>
<protein>
    <submittedName>
        <fullName evidence="1">PDEase domain-containing protein</fullName>
    </submittedName>
</protein>
<dbReference type="WBParaSite" id="HPLM_0002145501-mRNA-1">
    <property type="protein sequence ID" value="HPLM_0002145501-mRNA-1"/>
    <property type="gene ID" value="HPLM_0002145501"/>
</dbReference>
<name>A0A0N4XAR0_HAEPC</name>
<organism evidence="1">
    <name type="scientific">Haemonchus placei</name>
    <name type="common">Barber's pole worm</name>
    <dbReference type="NCBI Taxonomy" id="6290"/>
    <lineage>
        <taxon>Eukaryota</taxon>
        <taxon>Metazoa</taxon>
        <taxon>Ecdysozoa</taxon>
        <taxon>Nematoda</taxon>
        <taxon>Chromadorea</taxon>
        <taxon>Rhabditida</taxon>
        <taxon>Rhabditina</taxon>
        <taxon>Rhabditomorpha</taxon>
        <taxon>Strongyloidea</taxon>
        <taxon>Trichostrongylidae</taxon>
        <taxon>Haemonchus</taxon>
    </lineage>
</organism>
<accession>A0A0N4XAR0</accession>
<evidence type="ECO:0000313" key="1">
    <source>
        <dbReference type="WBParaSite" id="HPLM_0002145501-mRNA-1"/>
    </source>
</evidence>